<evidence type="ECO:0000313" key="7">
    <source>
        <dbReference type="Proteomes" id="UP000483004"/>
    </source>
</evidence>
<evidence type="ECO:0000259" key="5">
    <source>
        <dbReference type="PROSITE" id="PS51733"/>
    </source>
</evidence>
<dbReference type="CDD" id="cd16442">
    <property type="entry name" value="BPL"/>
    <property type="match status" value="1"/>
</dbReference>
<dbReference type="InterPro" id="IPR004408">
    <property type="entry name" value="Biotin_CoA_COase_ligase"/>
</dbReference>
<evidence type="ECO:0000256" key="3">
    <source>
        <dbReference type="ARBA" id="ARBA00024227"/>
    </source>
</evidence>
<dbReference type="InterPro" id="IPR045864">
    <property type="entry name" value="aa-tRNA-synth_II/BPL/LPL"/>
</dbReference>
<evidence type="ECO:0000256" key="1">
    <source>
        <dbReference type="ARBA" id="ARBA00022598"/>
    </source>
</evidence>
<dbReference type="SUPFAM" id="SSF55681">
    <property type="entry name" value="Class II aaRS and biotin synthetases"/>
    <property type="match status" value="1"/>
</dbReference>
<dbReference type="Gene3D" id="2.30.30.100">
    <property type="match status" value="1"/>
</dbReference>
<feature type="domain" description="BPL/LPL catalytic" evidence="5">
    <location>
        <begin position="54"/>
        <end position="256"/>
    </location>
</feature>
<dbReference type="Proteomes" id="UP000483004">
    <property type="component" value="Unassembled WGS sequence"/>
</dbReference>
<dbReference type="InterPro" id="IPR004143">
    <property type="entry name" value="BPL_LPL_catalytic"/>
</dbReference>
<feature type="compositionally biased region" description="Pro residues" evidence="4">
    <location>
        <begin position="8"/>
        <end position="17"/>
    </location>
</feature>
<dbReference type="InterPro" id="IPR003142">
    <property type="entry name" value="BPL_C"/>
</dbReference>
<dbReference type="PANTHER" id="PTHR12835">
    <property type="entry name" value="BIOTIN PROTEIN LIGASE"/>
    <property type="match status" value="1"/>
</dbReference>
<protein>
    <recommendedName>
        <fullName evidence="3">biotin--[biotin carboxyl-carrier protein] ligase</fullName>
        <ecNumber evidence="3">6.3.4.15</ecNumber>
    </recommendedName>
</protein>
<proteinExistence type="predicted"/>
<name>A0A6L3VLH7_9ACTN</name>
<dbReference type="Pfam" id="PF02237">
    <property type="entry name" value="BPL_C"/>
    <property type="match status" value="1"/>
</dbReference>
<evidence type="ECO:0000313" key="6">
    <source>
        <dbReference type="EMBL" id="KAB2370471.1"/>
    </source>
</evidence>
<dbReference type="OrthoDB" id="9807064at2"/>
<sequence length="327" mass="34882">MPRTLFSPVPPRPPAPPSRDLARVVGGGERWPVRLDGTVSDSAYGDLDRPPLHEAALQRALVQEGGLWREVSVVPETGSTNADLAARAREGAPEGTVLVTELQTAGRGRLGRPWTAPPRSGLMFSMLLRPAVPVPLLGWLPLLTGVAVATAIRRMTAFAESGERFFGGADGDVTVDARLKWPNDLLVGDRKLAGILAEKVDDALIVGVGLNVGLRTEELPVPTATSLAIEGAPLTDRAPLLRAILREMRTWYGEWTMLGGDPESSGLRTAYKDLCATLGRRVRVELPADETLEGTARDVDGSGRLVVEGPRGDVAVNAGDVIHVRGR</sequence>
<dbReference type="Gene3D" id="3.30.930.10">
    <property type="entry name" value="Bira Bifunctional Protein, Domain 2"/>
    <property type="match status" value="1"/>
</dbReference>
<dbReference type="EC" id="6.3.4.15" evidence="3"/>
<dbReference type="Pfam" id="PF03099">
    <property type="entry name" value="BPL_LplA_LipB"/>
    <property type="match status" value="1"/>
</dbReference>
<feature type="region of interest" description="Disordered" evidence="4">
    <location>
        <begin position="1"/>
        <end position="23"/>
    </location>
</feature>
<dbReference type="GO" id="GO:0005737">
    <property type="term" value="C:cytoplasm"/>
    <property type="evidence" value="ECO:0007669"/>
    <property type="project" value="TreeGrafter"/>
</dbReference>
<keyword evidence="7" id="KW-1185">Reference proteome</keyword>
<dbReference type="EMBL" id="WBMR01000152">
    <property type="protein sequence ID" value="KAB2370471.1"/>
    <property type="molecule type" value="Genomic_DNA"/>
</dbReference>
<dbReference type="GO" id="GO:0004077">
    <property type="term" value="F:biotin--[biotin carboxyl-carrier protein] ligase activity"/>
    <property type="evidence" value="ECO:0007669"/>
    <property type="project" value="UniProtKB-EC"/>
</dbReference>
<keyword evidence="1 6" id="KW-0436">Ligase</keyword>
<dbReference type="PANTHER" id="PTHR12835:SF5">
    <property type="entry name" value="BIOTIN--PROTEIN LIGASE"/>
    <property type="match status" value="1"/>
</dbReference>
<comment type="caution">
    <text evidence="6">The sequence shown here is derived from an EMBL/GenBank/DDBJ whole genome shotgun (WGS) entry which is preliminary data.</text>
</comment>
<keyword evidence="2" id="KW-0092">Biotin</keyword>
<organism evidence="6 7">
    <name type="scientific">Actinomadura montaniterrae</name>
    <dbReference type="NCBI Taxonomy" id="1803903"/>
    <lineage>
        <taxon>Bacteria</taxon>
        <taxon>Bacillati</taxon>
        <taxon>Actinomycetota</taxon>
        <taxon>Actinomycetes</taxon>
        <taxon>Streptosporangiales</taxon>
        <taxon>Thermomonosporaceae</taxon>
        <taxon>Actinomadura</taxon>
    </lineage>
</organism>
<evidence type="ECO:0000256" key="4">
    <source>
        <dbReference type="SAM" id="MobiDB-lite"/>
    </source>
</evidence>
<accession>A0A6L3VLH7</accession>
<dbReference type="AlphaFoldDB" id="A0A6L3VLH7"/>
<gene>
    <name evidence="6" type="ORF">F9B16_35580</name>
</gene>
<dbReference type="PROSITE" id="PS51733">
    <property type="entry name" value="BPL_LPL_CATALYTIC"/>
    <property type="match status" value="1"/>
</dbReference>
<evidence type="ECO:0000256" key="2">
    <source>
        <dbReference type="ARBA" id="ARBA00023267"/>
    </source>
</evidence>
<reference evidence="6 7" key="1">
    <citation type="submission" date="2019-09" db="EMBL/GenBank/DDBJ databases">
        <title>Actinomadura physcomitrii sp. nov., a novel actinomycete isolated from moss [Physcomitrium sphaericum (Ludw) Fuernr].</title>
        <authorList>
            <person name="Liu C."/>
            <person name="Zhuang X."/>
        </authorList>
    </citation>
    <scope>NUCLEOTIDE SEQUENCE [LARGE SCALE GENOMIC DNA]</scope>
    <source>
        <strain evidence="6 7">CYP1-1B</strain>
    </source>
</reference>